<dbReference type="Proteomes" id="UP000774326">
    <property type="component" value="Unassembled WGS sequence"/>
</dbReference>
<evidence type="ECO:0000313" key="1">
    <source>
        <dbReference type="EMBL" id="KAH3682306.1"/>
    </source>
</evidence>
<dbReference type="AlphaFoldDB" id="A0A9P8TKL9"/>
<keyword evidence="2" id="KW-1185">Reference proteome</keyword>
<reference evidence="1" key="2">
    <citation type="submission" date="2021-01" db="EMBL/GenBank/DDBJ databases">
        <authorList>
            <person name="Schikora-Tamarit M.A."/>
        </authorList>
    </citation>
    <scope>NUCLEOTIDE SEQUENCE</scope>
    <source>
        <strain evidence="1">CBS2887</strain>
    </source>
</reference>
<dbReference type="EMBL" id="JAEUBG010003780">
    <property type="protein sequence ID" value="KAH3682306.1"/>
    <property type="molecule type" value="Genomic_DNA"/>
</dbReference>
<organism evidence="1 2">
    <name type="scientific">Wickerhamomyces pijperi</name>
    <name type="common">Yeast</name>
    <name type="synonym">Pichia pijperi</name>
    <dbReference type="NCBI Taxonomy" id="599730"/>
    <lineage>
        <taxon>Eukaryota</taxon>
        <taxon>Fungi</taxon>
        <taxon>Dikarya</taxon>
        <taxon>Ascomycota</taxon>
        <taxon>Saccharomycotina</taxon>
        <taxon>Saccharomycetes</taxon>
        <taxon>Phaffomycetales</taxon>
        <taxon>Wickerhamomycetaceae</taxon>
        <taxon>Wickerhamomyces</taxon>
    </lineage>
</organism>
<accession>A0A9P8TKL9</accession>
<gene>
    <name evidence="1" type="ORF">WICPIJ_006721</name>
</gene>
<name>A0A9P8TKL9_WICPI</name>
<proteinExistence type="predicted"/>
<sequence length="110" mass="11543">MASSSSSSGMNRVFSLLTFNSDLTGRCLEDVVTEEVDGSVLAFLAFGSSLTETASSSLNSITSGSNFLLALTGDEDTFFGLELIDVAVLALGFLEKKSLMSTITVCCVCF</sequence>
<comment type="caution">
    <text evidence="1">The sequence shown here is derived from an EMBL/GenBank/DDBJ whole genome shotgun (WGS) entry which is preliminary data.</text>
</comment>
<reference evidence="1" key="1">
    <citation type="journal article" date="2021" name="Open Biol.">
        <title>Shared evolutionary footprints suggest mitochondrial oxidative damage underlies multiple complex I losses in fungi.</title>
        <authorList>
            <person name="Schikora-Tamarit M.A."/>
            <person name="Marcet-Houben M."/>
            <person name="Nosek J."/>
            <person name="Gabaldon T."/>
        </authorList>
    </citation>
    <scope>NUCLEOTIDE SEQUENCE</scope>
    <source>
        <strain evidence="1">CBS2887</strain>
    </source>
</reference>
<evidence type="ECO:0000313" key="2">
    <source>
        <dbReference type="Proteomes" id="UP000774326"/>
    </source>
</evidence>
<protein>
    <submittedName>
        <fullName evidence="1">Uncharacterized protein</fullName>
    </submittedName>
</protein>